<proteinExistence type="predicted"/>
<dbReference type="Proteomes" id="UP001159641">
    <property type="component" value="Unassembled WGS sequence"/>
</dbReference>
<organism evidence="2 3">
    <name type="scientific">Eschrichtius robustus</name>
    <name type="common">California gray whale</name>
    <name type="synonym">Eschrichtius gibbosus</name>
    <dbReference type="NCBI Taxonomy" id="9764"/>
    <lineage>
        <taxon>Eukaryota</taxon>
        <taxon>Metazoa</taxon>
        <taxon>Chordata</taxon>
        <taxon>Craniata</taxon>
        <taxon>Vertebrata</taxon>
        <taxon>Euteleostomi</taxon>
        <taxon>Mammalia</taxon>
        <taxon>Eutheria</taxon>
        <taxon>Laurasiatheria</taxon>
        <taxon>Artiodactyla</taxon>
        <taxon>Whippomorpha</taxon>
        <taxon>Cetacea</taxon>
        <taxon>Mysticeti</taxon>
        <taxon>Eschrichtiidae</taxon>
        <taxon>Eschrichtius</taxon>
    </lineage>
</organism>
<name>A0AB34G9S7_ESCRO</name>
<evidence type="ECO:0000313" key="3">
    <source>
        <dbReference type="Proteomes" id="UP001159641"/>
    </source>
</evidence>
<feature type="region of interest" description="Disordered" evidence="1">
    <location>
        <begin position="313"/>
        <end position="358"/>
    </location>
</feature>
<comment type="caution">
    <text evidence="2">The sequence shown here is derived from an EMBL/GenBank/DDBJ whole genome shotgun (WGS) entry which is preliminary data.</text>
</comment>
<reference evidence="2 3" key="1">
    <citation type="submission" date="2022-11" db="EMBL/GenBank/DDBJ databases">
        <title>Whole genome sequence of Eschrichtius robustus ER-17-0199.</title>
        <authorList>
            <person name="Bruniche-Olsen A."/>
            <person name="Black A.N."/>
            <person name="Fields C.J."/>
            <person name="Walden K."/>
            <person name="Dewoody J.A."/>
        </authorList>
    </citation>
    <scope>NUCLEOTIDE SEQUENCE [LARGE SCALE GENOMIC DNA]</scope>
    <source>
        <strain evidence="2">ER-17-0199</strain>
        <tissue evidence="2">Blubber</tissue>
    </source>
</reference>
<gene>
    <name evidence="2" type="ORF">J1605_015172</name>
</gene>
<dbReference type="AlphaFoldDB" id="A0AB34G9S7"/>
<keyword evidence="3" id="KW-1185">Reference proteome</keyword>
<evidence type="ECO:0000313" key="2">
    <source>
        <dbReference type="EMBL" id="KAJ8776583.1"/>
    </source>
</evidence>
<feature type="region of interest" description="Disordered" evidence="1">
    <location>
        <begin position="151"/>
        <end position="203"/>
    </location>
</feature>
<dbReference type="EMBL" id="JAIQCJ010002358">
    <property type="protein sequence ID" value="KAJ8776583.1"/>
    <property type="molecule type" value="Genomic_DNA"/>
</dbReference>
<accession>A0AB34G9S7</accession>
<feature type="region of interest" description="Disordered" evidence="1">
    <location>
        <begin position="1"/>
        <end position="48"/>
    </location>
</feature>
<protein>
    <submittedName>
        <fullName evidence="2">Uncharacterized protein</fullName>
    </submittedName>
</protein>
<evidence type="ECO:0000256" key="1">
    <source>
        <dbReference type="SAM" id="MobiDB-lite"/>
    </source>
</evidence>
<sequence length="375" mass="41010">MGRERRAPEASSPRLVTSSPHEFHPSGAVTLSVRKRTKPKNRAPTGYEYEWPETLPGIRRKDRAYRCGRTAETPRPPLSYSLPAVRSATAAPGGWREESVQGDAEALHFGEALECSAGKEREGSIAYPFLYIGPCRRLEVSELEVAESSTCNQQKNRGAHPRCAHARPPTAPALRSDAGSSFPDAQQSRRSRHRRKFGVSAPRERRLWRQKQLSVSRYPDVRRSASSRRTLGRELGRYGSVLTAPPPAVASLASSPPCCQPLRRAGRFSPFLSAPLCRAASHALPTPRVPAPGAPGREWAARRRGRLRQVTELRGSAAQSPHHLPRPAGCSAVVRGRGRGRGQAGPPRRPRGLPEPPRWRAAIAAAGEVSAPARR</sequence>